<dbReference type="Pfam" id="PF05721">
    <property type="entry name" value="PhyH"/>
    <property type="match status" value="1"/>
</dbReference>
<dbReference type="InterPro" id="IPR008775">
    <property type="entry name" value="Phytyl_CoA_dOase-like"/>
</dbReference>
<sequence>MSMTEEERFRFDLTGFLVRPAILKPMEVAAILEQVDRIKHDPQSLPPQHRAVPGGPASLLIDHPQVIDVLHEVIGPDIRLESPSCVWRCKGEEHGPLHGGGPRQADPIFGYRVKNGRIHAGMVRVIFELTDISMEDQSTHFLVGSHKSEFDTHPDHLSLDNDKRSPFLTTYACPAGSAVFFTENLCHAGPVWNRNTPRVTILHAYSHLSTHWHRLNIPPVVLQSLPREKQAYFREVWQRDFRPRKDSSTSTVNSIERFIANDEPPINTDHQP</sequence>
<dbReference type="GO" id="GO:0016706">
    <property type="term" value="F:2-oxoglutarate-dependent dioxygenase activity"/>
    <property type="evidence" value="ECO:0007669"/>
    <property type="project" value="UniProtKB-ARBA"/>
</dbReference>
<dbReference type="Gene3D" id="2.60.120.620">
    <property type="entry name" value="q2cbj1_9rhob like domain"/>
    <property type="match status" value="1"/>
</dbReference>
<dbReference type="SUPFAM" id="SSF51197">
    <property type="entry name" value="Clavaminate synthase-like"/>
    <property type="match status" value="1"/>
</dbReference>
<name>A0A2Z4ANR8_9BACT</name>
<gene>
    <name evidence="1" type="ORF">DF168_00373</name>
</gene>
<organism evidence="1 2">
    <name type="scientific">Candidatus Moanibacter tarae</name>
    <dbReference type="NCBI Taxonomy" id="2200854"/>
    <lineage>
        <taxon>Bacteria</taxon>
        <taxon>Pseudomonadati</taxon>
        <taxon>Verrucomicrobiota</taxon>
        <taxon>Opitutia</taxon>
        <taxon>Puniceicoccales</taxon>
        <taxon>Puniceicoccales incertae sedis</taxon>
        <taxon>Candidatus Moanibacter</taxon>
    </lineage>
</organism>
<dbReference type="Proteomes" id="UP000247465">
    <property type="component" value="Chromosome"/>
</dbReference>
<dbReference type="KEGG" id="mtar:DF168_00373"/>
<evidence type="ECO:0000313" key="2">
    <source>
        <dbReference type="Proteomes" id="UP000247465"/>
    </source>
</evidence>
<dbReference type="EMBL" id="CP029803">
    <property type="protein sequence ID" value="AWT59192.1"/>
    <property type="molecule type" value="Genomic_DNA"/>
</dbReference>
<accession>A0A2Z4ANR8</accession>
<proteinExistence type="predicted"/>
<reference evidence="1 2" key="1">
    <citation type="submission" date="2018-06" db="EMBL/GenBank/DDBJ databases">
        <title>Draft Genome Sequence of a Novel Marine Bacterium Related to the Verrucomicrobia.</title>
        <authorList>
            <person name="Vosseberg J."/>
            <person name="Martijn J."/>
            <person name="Ettema T.J.G."/>
        </authorList>
    </citation>
    <scope>NUCLEOTIDE SEQUENCE [LARGE SCALE GENOMIC DNA]</scope>
    <source>
        <strain evidence="1">TARA_B100001123</strain>
    </source>
</reference>
<protein>
    <recommendedName>
        <fullName evidence="3">Phytanoyl-CoA dioxygenase family protein</fullName>
    </recommendedName>
</protein>
<dbReference type="AlphaFoldDB" id="A0A2Z4ANR8"/>
<evidence type="ECO:0008006" key="3">
    <source>
        <dbReference type="Google" id="ProtNLM"/>
    </source>
</evidence>
<evidence type="ECO:0000313" key="1">
    <source>
        <dbReference type="EMBL" id="AWT59192.1"/>
    </source>
</evidence>